<dbReference type="CDD" id="cd00121">
    <property type="entry name" value="MATH"/>
    <property type="match status" value="1"/>
</dbReference>
<dbReference type="Gene3D" id="3.30.710.10">
    <property type="entry name" value="Potassium Channel Kv1.1, Chain A"/>
    <property type="match status" value="1"/>
</dbReference>
<reference evidence="2" key="1">
    <citation type="submission" date="2022-11" db="EMBL/GenBank/DDBJ databases">
        <authorList>
            <person name="Kikuchi T."/>
        </authorList>
    </citation>
    <scope>NUCLEOTIDE SEQUENCE</scope>
    <source>
        <strain evidence="2">PS1010</strain>
    </source>
</reference>
<organism evidence="2 3">
    <name type="scientific">Caenorhabditis angaria</name>
    <dbReference type="NCBI Taxonomy" id="860376"/>
    <lineage>
        <taxon>Eukaryota</taxon>
        <taxon>Metazoa</taxon>
        <taxon>Ecdysozoa</taxon>
        <taxon>Nematoda</taxon>
        <taxon>Chromadorea</taxon>
        <taxon>Rhabditida</taxon>
        <taxon>Rhabditina</taxon>
        <taxon>Rhabditomorpha</taxon>
        <taxon>Rhabditoidea</taxon>
        <taxon>Rhabditidae</taxon>
        <taxon>Peloderinae</taxon>
        <taxon>Caenorhabditis</taxon>
    </lineage>
</organism>
<dbReference type="InterPro" id="IPR008974">
    <property type="entry name" value="TRAF-like"/>
</dbReference>
<dbReference type="PANTHER" id="PTHR47022">
    <property type="entry name" value="BTB AND MATH DOMAIN-CONTAINING PROTEIN 36-RELATED"/>
    <property type="match status" value="1"/>
</dbReference>
<dbReference type="PANTHER" id="PTHR47022:SF1">
    <property type="entry name" value="BTB AND MATH DOMAIN-CONTAINING PROTEIN 36-RELATED"/>
    <property type="match status" value="1"/>
</dbReference>
<evidence type="ECO:0000259" key="1">
    <source>
        <dbReference type="SMART" id="SM00225"/>
    </source>
</evidence>
<dbReference type="OrthoDB" id="6425912at2759"/>
<dbReference type="InterPro" id="IPR011333">
    <property type="entry name" value="SKP1/BTB/POZ_sf"/>
</dbReference>
<dbReference type="Pfam" id="PF00651">
    <property type="entry name" value="BTB"/>
    <property type="match status" value="1"/>
</dbReference>
<name>A0A9P1I6K5_9PELO</name>
<dbReference type="SUPFAM" id="SSF49599">
    <property type="entry name" value="TRAF domain-like"/>
    <property type="match status" value="1"/>
</dbReference>
<dbReference type="EMBL" id="CANHGI010000001">
    <property type="protein sequence ID" value="CAI5439647.1"/>
    <property type="molecule type" value="Genomic_DNA"/>
</dbReference>
<feature type="domain" description="BTB" evidence="1">
    <location>
        <begin position="145"/>
        <end position="240"/>
    </location>
</feature>
<dbReference type="AlphaFoldDB" id="A0A9P1I6K5"/>
<dbReference type="Gene3D" id="2.60.210.10">
    <property type="entry name" value="Apoptosis, Tumor Necrosis Factor Receptor Associated Protein 2, Chain A"/>
    <property type="match status" value="1"/>
</dbReference>
<accession>A0A9P1I6K5</accession>
<dbReference type="InterPro" id="IPR000210">
    <property type="entry name" value="BTB/POZ_dom"/>
</dbReference>
<keyword evidence="3" id="KW-1185">Reference proteome</keyword>
<dbReference type="SUPFAM" id="SSF54695">
    <property type="entry name" value="POZ domain"/>
    <property type="match status" value="1"/>
</dbReference>
<protein>
    <recommendedName>
        <fullName evidence="1">BTB domain-containing protein</fullName>
    </recommendedName>
</protein>
<evidence type="ECO:0000313" key="3">
    <source>
        <dbReference type="Proteomes" id="UP001152747"/>
    </source>
</evidence>
<comment type="caution">
    <text evidence="2">The sequence shown here is derived from an EMBL/GenBank/DDBJ whole genome shotgun (WGS) entry which is preliminary data.</text>
</comment>
<sequence length="301" mass="35255">MDCPLAKRGEMRWKVDNILDLGLEIKFSDNYDIGGFKWKMGVYRGPDGLAITTYIVPDNLKNGSWLCKVRGFRKMFKQDGSSDHYIRPILPRHCFYESILYCFFTPFNDWNTIITDGFIKDGSIIIEVELDFVLYDFGAPIKGITNIITCVNGTEFHCNRELLSIHSEYCLEHFQKLDKKQQKWIIPYVGVHQFRHFLATLSPIPLEVLEENVVDLMNVAGKLRVPSLHYKCEHFLINSSKMELFKKVEYAFKYKYEALMKKNMNEFKSAADVKKFTESEGFEDFDDSLKLRVFQEYAKFV</sequence>
<dbReference type="SMART" id="SM00225">
    <property type="entry name" value="BTB"/>
    <property type="match status" value="1"/>
</dbReference>
<evidence type="ECO:0000313" key="2">
    <source>
        <dbReference type="EMBL" id="CAI5439647.1"/>
    </source>
</evidence>
<dbReference type="Proteomes" id="UP001152747">
    <property type="component" value="Unassembled WGS sequence"/>
</dbReference>
<gene>
    <name evidence="2" type="ORF">CAMP_LOCUS2284</name>
</gene>
<dbReference type="Pfam" id="PF00917">
    <property type="entry name" value="MATH"/>
    <property type="match status" value="1"/>
</dbReference>
<dbReference type="InterPro" id="IPR002083">
    <property type="entry name" value="MATH/TRAF_dom"/>
</dbReference>
<proteinExistence type="predicted"/>